<reference evidence="2" key="1">
    <citation type="journal article" date="2012" name="Bioengineered">
        <title>Additional insights into the genome of the oleaginous model alga Nannochloropsis gaditana.</title>
        <authorList>
            <person name="Jinkerson R.E."/>
            <person name="Radakovits R."/>
            <person name="Posewitz M.C."/>
        </authorList>
    </citation>
    <scope>NUCLEOTIDE SEQUENCE</scope>
    <source>
        <strain evidence="2">CCMP526</strain>
    </source>
</reference>
<accession>I2CR73</accession>
<feature type="non-terminal residue" evidence="2">
    <location>
        <position position="303"/>
    </location>
</feature>
<name>I2CR73_NANGC</name>
<dbReference type="AlphaFoldDB" id="I2CR73"/>
<feature type="non-terminal residue" evidence="2">
    <location>
        <position position="1"/>
    </location>
</feature>
<feature type="compositionally biased region" description="Basic and acidic residues" evidence="1">
    <location>
        <begin position="262"/>
        <end position="277"/>
    </location>
</feature>
<feature type="compositionally biased region" description="Basic and acidic residues" evidence="1">
    <location>
        <begin position="238"/>
        <end position="248"/>
    </location>
</feature>
<dbReference type="Pfam" id="PF10712">
    <property type="entry name" value="NAD-GH"/>
    <property type="match status" value="1"/>
</dbReference>
<proteinExistence type="evidence at transcript level"/>
<dbReference type="InterPro" id="IPR019651">
    <property type="entry name" value="Glutamate_DH_NAD-spec"/>
</dbReference>
<dbReference type="KEGG" id="ngd:NGA_2020800"/>
<evidence type="ECO:0000313" key="2">
    <source>
        <dbReference type="EMBL" id="AFJ69406.1"/>
    </source>
</evidence>
<evidence type="ECO:0000256" key="1">
    <source>
        <dbReference type="SAM" id="MobiDB-lite"/>
    </source>
</evidence>
<feature type="region of interest" description="Disordered" evidence="1">
    <location>
        <begin position="220"/>
        <end position="278"/>
    </location>
</feature>
<sequence length="303" mass="33871">RAFSRLHKLPLTRPVRGRALAPVLLPILPHQPVRDALIEVVPAQGRVPKGAEDLHHPVPHFQDAHIEGAPPQVKHHDQFVLPQHAVQPVGQGGRLGFPQQFDPLQARQCPRTLRGRALSRCEVCGHGDDRPVHGLFQVCSRVPKEGLQNLGRHLLGGHLPTQGRTAHGHTGPDAPLVLPAGILHRPSHQVQRPQDLLLLQHLLQAPAHEPLHRRERVVRVRHSHGPRGLPHHHLLAPEPDHRGGERGPRGSGRQDQGLPVFDKGEGRVRRPQVDAHTRPYRLHHRHLLLAQTSHRQRHLQPSP</sequence>
<reference evidence="2" key="2">
    <citation type="journal article" date="2012" name="Nat. Commun.">
        <title>Draft genome sequence and genetic transformation of the oleaginous alga Nannochloropis gaditana.</title>
        <authorList>
            <person name="Radakovits R."/>
            <person name="Jinkerson R.E."/>
            <person name="Fuerstenberg S.I."/>
            <person name="Tae H."/>
            <person name="Settlage R.E."/>
            <person name="Boore J.L."/>
            <person name="Posewitz M.C."/>
        </authorList>
    </citation>
    <scope>NUCLEOTIDE SEQUENCE</scope>
    <source>
        <strain evidence="2">CCMP526</strain>
    </source>
</reference>
<feature type="compositionally biased region" description="Basic residues" evidence="1">
    <location>
        <begin position="220"/>
        <end position="234"/>
    </location>
</feature>
<dbReference type="RefSeq" id="XP_005856086.1">
    <property type="nucleotide sequence ID" value="XM_005856024.1"/>
</dbReference>
<protein>
    <submittedName>
        <fullName evidence="2">Nad-specific glutamate dehydrogenase</fullName>
    </submittedName>
</protein>
<dbReference type="EMBL" id="JU980343">
    <property type="protein sequence ID" value="AFJ69406.1"/>
    <property type="molecule type" value="mRNA"/>
</dbReference>
<gene>
    <name evidence="2" type="ORF">NGATSA_2020800</name>
</gene>
<organism evidence="2">
    <name type="scientific">Nannochloropsis gaditana (strain CCMP526)</name>
    <name type="common">Green microalga</name>
    <name type="synonym">Microchloropsis gaditana</name>
    <dbReference type="NCBI Taxonomy" id="1093141"/>
    <lineage>
        <taxon>Eukaryota</taxon>
        <taxon>Sar</taxon>
        <taxon>Stramenopiles</taxon>
        <taxon>Ochrophyta</taxon>
        <taxon>Eustigmatophyceae</taxon>
        <taxon>Eustigmatales</taxon>
        <taxon>Monodopsidaceae</taxon>
        <taxon>Nannochloropsis</taxon>
    </lineage>
</organism>